<dbReference type="OrthoDB" id="3357846at2759"/>
<dbReference type="CDD" id="cd17323">
    <property type="entry name" value="MFS_Tpo1_MDR_like"/>
    <property type="match status" value="1"/>
</dbReference>
<feature type="transmembrane region" description="Helical" evidence="6">
    <location>
        <begin position="235"/>
        <end position="257"/>
    </location>
</feature>
<feature type="transmembrane region" description="Helical" evidence="6">
    <location>
        <begin position="303"/>
        <end position="328"/>
    </location>
</feature>
<dbReference type="STRING" id="348802.A0A0D2BRB7"/>
<feature type="transmembrane region" description="Helical" evidence="6">
    <location>
        <begin position="457"/>
        <end position="475"/>
    </location>
</feature>
<dbReference type="GO" id="GO:0015244">
    <property type="term" value="F:fluconazole transmembrane transporter activity"/>
    <property type="evidence" value="ECO:0007669"/>
    <property type="project" value="TreeGrafter"/>
</dbReference>
<dbReference type="AlphaFoldDB" id="A0A0D2BRB7"/>
<dbReference type="Gene3D" id="1.20.1250.20">
    <property type="entry name" value="MFS general substrate transporter like domains"/>
    <property type="match status" value="1"/>
</dbReference>
<feature type="region of interest" description="Disordered" evidence="5">
    <location>
        <begin position="87"/>
        <end position="106"/>
    </location>
</feature>
<evidence type="ECO:0000259" key="7">
    <source>
        <dbReference type="PROSITE" id="PS50850"/>
    </source>
</evidence>
<dbReference type="PROSITE" id="PS50850">
    <property type="entry name" value="MFS"/>
    <property type="match status" value="1"/>
</dbReference>
<dbReference type="PANTHER" id="PTHR23502">
    <property type="entry name" value="MAJOR FACILITATOR SUPERFAMILY"/>
    <property type="match status" value="1"/>
</dbReference>
<sequence>MDNFRDTCVGQFLRLITCNKILQYPDEIHPEAYRQAISTDRTLTQAQSLQSWTTTRNTNILESGERSAIRPLTSRHSTMASIFSVGSRDTATNTSTPPPEADPDLTKLETQADDTDTKIVTWINDFDPANPQNWSFFKKCVTTAQVCLLTLSIYIGSAIYTAGVRDIEQYFGISEVAAVLGLTTFVLGYGTGPMFIAPFAEAPPIGRSPVYILSIFCFICLNFGVVYARNLGMLLAFRFLTGFVGSPVLATGGASMADIWSPKKRGYPIGTWGIFAVCGPVLGPLIGGFAAEAKGWKWTIWELIWLNGFVFVLLAFCLPETSSATILYHRARRLRKALDNPALKTEAEIEAQGMPKSEIARAALWLPFKLTFCEPILLFTDVYLGLVYAVLYCWFEAFPLTFRGIYNFSLGTAGLAYLGILVGALVCLALYFGFLYFVQEKQFEDGTLTPEARLPPAIVGSIFLPISLFWFGWTARESVHWIVPIIGSSFFSIGGLLLFNAILNYQGDAYPKYIGSVYAGNDLARSAMGAGFPVFAGAMFRNLGLNWGCSLLGFLSIAFIPIPVMLYVWGRKIRLASKFARHDI</sequence>
<name>A0A0D2BRB7_9EURO</name>
<keyword evidence="9" id="KW-1185">Reference proteome</keyword>
<reference evidence="8 9" key="1">
    <citation type="submission" date="2015-01" db="EMBL/GenBank/DDBJ databases">
        <title>The Genome Sequence of Exophiala xenobiotica CBS118157.</title>
        <authorList>
            <consortium name="The Broad Institute Genomics Platform"/>
            <person name="Cuomo C."/>
            <person name="de Hoog S."/>
            <person name="Gorbushina A."/>
            <person name="Stielow B."/>
            <person name="Teixiera M."/>
            <person name="Abouelleil A."/>
            <person name="Chapman S.B."/>
            <person name="Priest M."/>
            <person name="Young S.K."/>
            <person name="Wortman J."/>
            <person name="Nusbaum C."/>
            <person name="Birren B."/>
        </authorList>
    </citation>
    <scope>NUCLEOTIDE SEQUENCE [LARGE SCALE GENOMIC DNA]</scope>
    <source>
        <strain evidence="8 9">CBS 118157</strain>
    </source>
</reference>
<evidence type="ECO:0000256" key="5">
    <source>
        <dbReference type="SAM" id="MobiDB-lite"/>
    </source>
</evidence>
<keyword evidence="3 6" id="KW-1133">Transmembrane helix</keyword>
<evidence type="ECO:0000256" key="4">
    <source>
        <dbReference type="ARBA" id="ARBA00023136"/>
    </source>
</evidence>
<dbReference type="SUPFAM" id="SSF103473">
    <property type="entry name" value="MFS general substrate transporter"/>
    <property type="match status" value="1"/>
</dbReference>
<evidence type="ECO:0000256" key="3">
    <source>
        <dbReference type="ARBA" id="ARBA00022989"/>
    </source>
</evidence>
<feature type="domain" description="Major facilitator superfamily (MFS) profile" evidence="7">
    <location>
        <begin position="142"/>
        <end position="573"/>
    </location>
</feature>
<dbReference type="InterPro" id="IPR011701">
    <property type="entry name" value="MFS"/>
</dbReference>
<protein>
    <recommendedName>
        <fullName evidence="7">Major facilitator superfamily (MFS) profile domain-containing protein</fullName>
    </recommendedName>
</protein>
<feature type="transmembrane region" description="Helical" evidence="6">
    <location>
        <begin position="415"/>
        <end position="437"/>
    </location>
</feature>
<feature type="transmembrane region" description="Helical" evidence="6">
    <location>
        <begin position="376"/>
        <end position="395"/>
    </location>
</feature>
<evidence type="ECO:0000256" key="2">
    <source>
        <dbReference type="ARBA" id="ARBA00022692"/>
    </source>
</evidence>
<dbReference type="EMBL" id="KN847320">
    <property type="protein sequence ID" value="KIW55011.1"/>
    <property type="molecule type" value="Genomic_DNA"/>
</dbReference>
<dbReference type="FunFam" id="1.20.1250.20:FF:000011">
    <property type="entry name" value="MFS multidrug transporter, putative"/>
    <property type="match status" value="1"/>
</dbReference>
<dbReference type="GO" id="GO:1990961">
    <property type="term" value="P:xenobiotic detoxification by transmembrane export across the plasma membrane"/>
    <property type="evidence" value="ECO:0007669"/>
    <property type="project" value="TreeGrafter"/>
</dbReference>
<feature type="transmembrane region" description="Helical" evidence="6">
    <location>
        <begin position="210"/>
        <end position="229"/>
    </location>
</feature>
<evidence type="ECO:0000313" key="8">
    <source>
        <dbReference type="EMBL" id="KIW55011.1"/>
    </source>
</evidence>
<feature type="transmembrane region" description="Helical" evidence="6">
    <location>
        <begin position="550"/>
        <end position="569"/>
    </location>
</feature>
<dbReference type="PANTHER" id="PTHR23502:SF23">
    <property type="entry name" value="FLUCONAZOLE RESISTANCE PROTEIN 1"/>
    <property type="match status" value="1"/>
</dbReference>
<evidence type="ECO:0000256" key="6">
    <source>
        <dbReference type="SAM" id="Phobius"/>
    </source>
</evidence>
<feature type="transmembrane region" description="Helical" evidence="6">
    <location>
        <begin position="170"/>
        <end position="189"/>
    </location>
</feature>
<dbReference type="InterPro" id="IPR036259">
    <property type="entry name" value="MFS_trans_sf"/>
</dbReference>
<organism evidence="8 9">
    <name type="scientific">Exophiala xenobiotica</name>
    <dbReference type="NCBI Taxonomy" id="348802"/>
    <lineage>
        <taxon>Eukaryota</taxon>
        <taxon>Fungi</taxon>
        <taxon>Dikarya</taxon>
        <taxon>Ascomycota</taxon>
        <taxon>Pezizomycotina</taxon>
        <taxon>Eurotiomycetes</taxon>
        <taxon>Chaetothyriomycetidae</taxon>
        <taxon>Chaetothyriales</taxon>
        <taxon>Herpotrichiellaceae</taxon>
        <taxon>Exophiala</taxon>
    </lineage>
</organism>
<feature type="transmembrane region" description="Helical" evidence="6">
    <location>
        <begin position="481"/>
        <end position="503"/>
    </location>
</feature>
<proteinExistence type="predicted"/>
<accession>A0A0D2BRB7</accession>
<feature type="transmembrane region" description="Helical" evidence="6">
    <location>
        <begin position="269"/>
        <end position="291"/>
    </location>
</feature>
<dbReference type="InterPro" id="IPR020846">
    <property type="entry name" value="MFS_dom"/>
</dbReference>
<evidence type="ECO:0000256" key="1">
    <source>
        <dbReference type="ARBA" id="ARBA00004141"/>
    </source>
</evidence>
<dbReference type="HOGENOM" id="CLU_008455_11_1_1"/>
<gene>
    <name evidence="8" type="ORF">PV05_07329</name>
</gene>
<dbReference type="RefSeq" id="XP_013315595.1">
    <property type="nucleotide sequence ID" value="XM_013460141.1"/>
</dbReference>
<evidence type="ECO:0000313" key="9">
    <source>
        <dbReference type="Proteomes" id="UP000054342"/>
    </source>
</evidence>
<dbReference type="GO" id="GO:0005886">
    <property type="term" value="C:plasma membrane"/>
    <property type="evidence" value="ECO:0007669"/>
    <property type="project" value="TreeGrafter"/>
</dbReference>
<dbReference type="Proteomes" id="UP000054342">
    <property type="component" value="Unassembled WGS sequence"/>
</dbReference>
<dbReference type="Pfam" id="PF07690">
    <property type="entry name" value="MFS_1"/>
    <property type="match status" value="1"/>
</dbReference>
<keyword evidence="4 6" id="KW-0472">Membrane</keyword>
<comment type="subcellular location">
    <subcellularLocation>
        <location evidence="1">Membrane</location>
        <topology evidence="1">Multi-pass membrane protein</topology>
    </subcellularLocation>
</comment>
<dbReference type="GeneID" id="25329237"/>
<keyword evidence="2 6" id="KW-0812">Transmembrane</keyword>
<feature type="transmembrane region" description="Helical" evidence="6">
    <location>
        <begin position="146"/>
        <end position="164"/>
    </location>
</feature>